<dbReference type="GeneID" id="62169015"/>
<proteinExistence type="predicted"/>
<name>A0A9P6HSM1_9PEZI</name>
<evidence type="ECO:0000313" key="2">
    <source>
        <dbReference type="Proteomes" id="UP000781932"/>
    </source>
</evidence>
<gene>
    <name evidence="1" type="ORF">CkaCkLH20_13231</name>
</gene>
<dbReference type="RefSeq" id="XP_038738775.1">
    <property type="nucleotide sequence ID" value="XM_038895941.1"/>
</dbReference>
<reference evidence="1" key="2">
    <citation type="submission" date="2020-11" db="EMBL/GenBank/DDBJ databases">
        <title>Whole genome sequencing of Colletotrichum sp.</title>
        <authorList>
            <person name="Li H."/>
        </authorList>
    </citation>
    <scope>NUCLEOTIDE SEQUENCE</scope>
    <source>
        <strain evidence="1">CkLH20</strain>
    </source>
</reference>
<dbReference type="AlphaFoldDB" id="A0A9P6HSM1"/>
<protein>
    <submittedName>
        <fullName evidence="1">Uncharacterized protein</fullName>
    </submittedName>
</protein>
<dbReference type="Proteomes" id="UP000781932">
    <property type="component" value="Unassembled WGS sequence"/>
</dbReference>
<keyword evidence="2" id="KW-1185">Reference proteome</keyword>
<reference evidence="1" key="1">
    <citation type="submission" date="2020-03" db="EMBL/GenBank/DDBJ databases">
        <authorList>
            <person name="He L."/>
        </authorList>
    </citation>
    <scope>NUCLEOTIDE SEQUENCE</scope>
    <source>
        <strain evidence="1">CkLH20</strain>
    </source>
</reference>
<accession>A0A9P6HSM1</accession>
<dbReference type="EMBL" id="JAATWM020000078">
    <property type="protein sequence ID" value="KAF9869314.1"/>
    <property type="molecule type" value="Genomic_DNA"/>
</dbReference>
<organism evidence="1 2">
    <name type="scientific">Colletotrichum karsti</name>
    <dbReference type="NCBI Taxonomy" id="1095194"/>
    <lineage>
        <taxon>Eukaryota</taxon>
        <taxon>Fungi</taxon>
        <taxon>Dikarya</taxon>
        <taxon>Ascomycota</taxon>
        <taxon>Pezizomycotina</taxon>
        <taxon>Sordariomycetes</taxon>
        <taxon>Hypocreomycetidae</taxon>
        <taxon>Glomerellales</taxon>
        <taxon>Glomerellaceae</taxon>
        <taxon>Colletotrichum</taxon>
        <taxon>Colletotrichum boninense species complex</taxon>
    </lineage>
</organism>
<sequence>MIPNQYSAREILEAVDRKRRDALLDPYTASTKEFRSFRKRNTKDRMALVNLKRTCKAYSKLPIGKHFGHVPIGIHAKTPLEAMKQVCEMIALLLDYPDMALCVRQLYFCVESRCDEDIKLPARLQDDLVSAATSSAVNMNLDWRPPPRTDSISDILKTSCESEIFLGLGMVLLMRLLPNVEHLVLAAHVLSYNWINRMFPAFGGAGGGAGGAVRPCLLSSIRSFTFQGDSPTLPRGRLLRLCDATGLFQQGSELFVQDLQVRLWREIDTSEDVQLQNLSSLVLSNVWIELEALEKVVDRITRLTKFILTNLEWQRSARPVPAACDIIDALEKHADSLETLVLRFAQRREGVHRPVKSLAHFTALENLWIRSTEFRDVKDPGSLPEPADMNVIMMGGEDLSGTEYSAFATLPRGLKRLHVAGSASYVGIDLDLMYYRLRDGDPSVKVPDDFRLDGRHANSRFYIDRLLHMGFNVGDEVDRRPDSW</sequence>
<comment type="caution">
    <text evidence="1">The sequence shown here is derived from an EMBL/GenBank/DDBJ whole genome shotgun (WGS) entry which is preliminary data.</text>
</comment>
<evidence type="ECO:0000313" key="1">
    <source>
        <dbReference type="EMBL" id="KAF9869314.1"/>
    </source>
</evidence>